<accession>A0A915JIY2</accession>
<dbReference type="AlphaFoldDB" id="A0A915JIY2"/>
<proteinExistence type="predicted"/>
<organism evidence="1 2">
    <name type="scientific">Romanomermis culicivorax</name>
    <name type="common">Nematode worm</name>
    <dbReference type="NCBI Taxonomy" id="13658"/>
    <lineage>
        <taxon>Eukaryota</taxon>
        <taxon>Metazoa</taxon>
        <taxon>Ecdysozoa</taxon>
        <taxon>Nematoda</taxon>
        <taxon>Enoplea</taxon>
        <taxon>Dorylaimia</taxon>
        <taxon>Mermithida</taxon>
        <taxon>Mermithoidea</taxon>
        <taxon>Mermithidae</taxon>
        <taxon>Romanomermis</taxon>
    </lineage>
</organism>
<dbReference type="Proteomes" id="UP000887565">
    <property type="component" value="Unplaced"/>
</dbReference>
<sequence length="108" mass="12058">MTNKNHQLSAYTSAFSPSLKNGIKKLLPLSTNFIISVATRLILGSWKLGTDGDSNTVIFVSAEDQNLKKTGECKQVINYSISPEKQEQLLTDRWNAMAMKKKKINPTK</sequence>
<dbReference type="WBParaSite" id="nRc.2.0.1.t26041-RA">
    <property type="protein sequence ID" value="nRc.2.0.1.t26041-RA"/>
    <property type="gene ID" value="nRc.2.0.1.g26041"/>
</dbReference>
<evidence type="ECO:0000313" key="1">
    <source>
        <dbReference type="Proteomes" id="UP000887565"/>
    </source>
</evidence>
<evidence type="ECO:0000313" key="2">
    <source>
        <dbReference type="WBParaSite" id="nRc.2.0.1.t26041-RA"/>
    </source>
</evidence>
<reference evidence="2" key="1">
    <citation type="submission" date="2022-11" db="UniProtKB">
        <authorList>
            <consortium name="WormBaseParasite"/>
        </authorList>
    </citation>
    <scope>IDENTIFICATION</scope>
</reference>
<protein>
    <submittedName>
        <fullName evidence="2">Uncharacterized protein</fullName>
    </submittedName>
</protein>
<keyword evidence="1" id="KW-1185">Reference proteome</keyword>
<name>A0A915JIY2_ROMCU</name>